<organism evidence="1 2">
    <name type="scientific">Paraburkholderia bannensis</name>
    <dbReference type="NCBI Taxonomy" id="765414"/>
    <lineage>
        <taxon>Bacteria</taxon>
        <taxon>Pseudomonadati</taxon>
        <taxon>Pseudomonadota</taxon>
        <taxon>Betaproteobacteria</taxon>
        <taxon>Burkholderiales</taxon>
        <taxon>Burkholderiaceae</taxon>
        <taxon>Paraburkholderia</taxon>
    </lineage>
</organism>
<reference evidence="1 2" key="1">
    <citation type="submission" date="2020-08" db="EMBL/GenBank/DDBJ databases">
        <title>Above-ground endophytic microbial communities from plants in different locations in the United States.</title>
        <authorList>
            <person name="Frank C."/>
        </authorList>
    </citation>
    <scope>NUCLEOTIDE SEQUENCE [LARGE SCALE GENOMIC DNA]</scope>
    <source>
        <strain evidence="1 2">WP4_2_2</strain>
    </source>
</reference>
<proteinExistence type="predicted"/>
<name>A0A7W9TXD9_9BURK</name>
<evidence type="ECO:0000313" key="2">
    <source>
        <dbReference type="Proteomes" id="UP000571554"/>
    </source>
</evidence>
<dbReference type="AlphaFoldDB" id="A0A7W9TXD9"/>
<dbReference type="EMBL" id="JACHBW010000008">
    <property type="protein sequence ID" value="MBB6103084.1"/>
    <property type="molecule type" value="Genomic_DNA"/>
</dbReference>
<dbReference type="Proteomes" id="UP000571554">
    <property type="component" value="Unassembled WGS sequence"/>
</dbReference>
<keyword evidence="2" id="KW-1185">Reference proteome</keyword>
<sequence length="33" mass="3455">MCAASVPGIAPALKMDAVTRVARPVIETQCELL</sequence>
<protein>
    <submittedName>
        <fullName evidence="1">Uncharacterized protein</fullName>
    </submittedName>
</protein>
<gene>
    <name evidence="1" type="ORF">F4827_002939</name>
</gene>
<comment type="caution">
    <text evidence="1">The sequence shown here is derived from an EMBL/GenBank/DDBJ whole genome shotgun (WGS) entry which is preliminary data.</text>
</comment>
<accession>A0A7W9TXD9</accession>
<evidence type="ECO:0000313" key="1">
    <source>
        <dbReference type="EMBL" id="MBB6103084.1"/>
    </source>
</evidence>